<gene>
    <name evidence="1" type="ORF">PTSG_01648</name>
</gene>
<dbReference type="OrthoDB" id="9985088at2759"/>
<reference evidence="1" key="1">
    <citation type="submission" date="2009-08" db="EMBL/GenBank/DDBJ databases">
        <title>Annotation of Salpingoeca rosetta.</title>
        <authorList>
            <consortium name="The Broad Institute Genome Sequencing Platform"/>
            <person name="Russ C."/>
            <person name="Cuomo C."/>
            <person name="Burger G."/>
            <person name="Gray M.W."/>
            <person name="Holland P.W.H."/>
            <person name="King N."/>
            <person name="Lang F.B.F."/>
            <person name="Roger A.J."/>
            <person name="Ruiz-Trillo I."/>
            <person name="Young S.K."/>
            <person name="Zeng Q."/>
            <person name="Gargeya S."/>
            <person name="Alvarado L."/>
            <person name="Berlin A."/>
            <person name="Chapman S.B."/>
            <person name="Chen Z."/>
            <person name="Freedman E."/>
            <person name="Gellesch M."/>
            <person name="Goldberg J."/>
            <person name="Griggs A."/>
            <person name="Gujja S."/>
            <person name="Heilman E."/>
            <person name="Heiman D."/>
            <person name="Howarth C."/>
            <person name="Mehta T."/>
            <person name="Neiman D."/>
            <person name="Pearson M."/>
            <person name="Roberts A."/>
            <person name="Saif S."/>
            <person name="Shea T."/>
            <person name="Shenoy N."/>
            <person name="Sisk P."/>
            <person name="Stolte C."/>
            <person name="Sykes S."/>
            <person name="White J."/>
            <person name="Yandava C."/>
            <person name="Haas B."/>
            <person name="Nusbaum C."/>
            <person name="Birren B."/>
        </authorList>
    </citation>
    <scope>NUCLEOTIDE SEQUENCE [LARGE SCALE GENOMIC DNA]</scope>
    <source>
        <strain evidence="1">ATCC 50818</strain>
    </source>
</reference>
<sequence>MYTAIEQQPHHCTNCHHFTANNHHHNHHDTAHAAPAMCRLSPLTALLCVATLLVAGAAGFAPLEDHVAALEHAAEHGTRVFIAINADCETAKRMAPAIAKSWYREGQPARSYVTARLVVGNSADGGRLSSCTGDHDLERSLITYVPWCEDSYPPVAKVLCMWEWIRTTWRDSYTHFMKIDADTHLNLDNLLILLRSMPKNKQLFAGARGFGRGADNGKVPPFCLGPAYVVTRAMLDALPKTMGNPNGPSMPPNSDRAFSLVVQRQTNITCMDNVPVQFKWVFMNRYWEIATNGTIVRKAVTEDGQMVLPLPRGDGGFFSSFVRAVSVHPLKTPEDMLEFDKRARRLRLPLFTIPPPVPEEVAKLVSPLCVHNPARQYELCGLSLRECPVLMPRAKPRTLDSISTHVIYLPSRPTSVMRATNLTRWLDVFGFEARMFAGVDGPDTLADAAKLTSPLSAAEIGVRESYKSLLADILRGNGDGLHLFLEDDAQLSPNFAEGLSRRLRSPRCGGYLRVAPGGALLLGGTVWRNGTYPKLSTHTSGWKQIDDEMKRHGGDNKLCYNVAAATEGTFAWLADTATLRLVYSWLVNPSYADRPASQMWTQLAEAGVSVRALLPPLVIPEVEDSITHTGAKFTDMQARARIHRWSFQ</sequence>
<protein>
    <submittedName>
        <fullName evidence="1">Uncharacterized protein</fullName>
    </submittedName>
</protein>
<keyword evidence="2" id="KW-1185">Reference proteome</keyword>
<dbReference type="Proteomes" id="UP000007799">
    <property type="component" value="Unassembled WGS sequence"/>
</dbReference>
<dbReference type="InParanoid" id="F2TYJ5"/>
<organism evidence="2">
    <name type="scientific">Salpingoeca rosetta (strain ATCC 50818 / BSB-021)</name>
    <dbReference type="NCBI Taxonomy" id="946362"/>
    <lineage>
        <taxon>Eukaryota</taxon>
        <taxon>Choanoflagellata</taxon>
        <taxon>Craspedida</taxon>
        <taxon>Salpingoecidae</taxon>
        <taxon>Salpingoeca</taxon>
    </lineage>
</organism>
<name>F2TYJ5_SALR5</name>
<dbReference type="EMBL" id="GL832957">
    <property type="protein sequence ID" value="EGD78669.1"/>
    <property type="molecule type" value="Genomic_DNA"/>
</dbReference>
<dbReference type="KEGG" id="sre:PTSG_01648"/>
<dbReference type="RefSeq" id="XP_004997626.1">
    <property type="nucleotide sequence ID" value="XM_004997569.1"/>
</dbReference>
<evidence type="ECO:0000313" key="2">
    <source>
        <dbReference type="Proteomes" id="UP000007799"/>
    </source>
</evidence>
<dbReference type="AlphaFoldDB" id="F2TYJ5"/>
<accession>F2TYJ5</accession>
<proteinExistence type="predicted"/>
<dbReference type="Gene3D" id="3.90.550.50">
    <property type="match status" value="1"/>
</dbReference>
<evidence type="ECO:0000313" key="1">
    <source>
        <dbReference type="EMBL" id="EGD78669.1"/>
    </source>
</evidence>
<dbReference type="GeneID" id="16078221"/>